<sequence length="375" mass="39688">MSLELLTKAVDDHGAAVKAMSQKVDESLSKAEQALESVQKIEEKGVKLRTDHSGVSTKSAIQAFTKSAGMAAMREGAQSTGRVELPAISLKALVNAGRGQAGDSEYNRQAERAAGIFNDPRLALNLLDALTTIPVGSATYDYTQLTSFDNNADYQLKEGQLKAESGVTLADATASVQAVAHWTRASVQVLDDEPSLQAYLGNLMSYGALSKLESEIINGAGGAGKILGLLAQAVPFTAEIPTGSTATDKIGWAVATMKTTGWKPGVVLMNPLDWFAIQSSKTADNAYLIGGPQDPAPATLWKNSVVEVPSLARGKALVIDPAHVRILDRMQPTVIATRFDRDNLVTNLITLLAELRAGLAVFAKDAVRSVDLTAQ</sequence>
<dbReference type="Proteomes" id="UP000003811">
    <property type="component" value="Chromosome"/>
</dbReference>
<proteinExistence type="predicted"/>
<evidence type="ECO:0000313" key="3">
    <source>
        <dbReference type="EMBL" id="QHE98326.1"/>
    </source>
</evidence>
<protein>
    <submittedName>
        <fullName evidence="3">Phage major capsid protein</fullName>
    </submittedName>
</protein>
<feature type="domain" description="Phage capsid-like C-terminal" evidence="2">
    <location>
        <begin position="110"/>
        <end position="368"/>
    </location>
</feature>
<dbReference type="EMBL" id="CP047260">
    <property type="protein sequence ID" value="QHE98326.1"/>
    <property type="molecule type" value="Genomic_DNA"/>
</dbReference>
<comment type="subcellular location">
    <subcellularLocation>
        <location evidence="1">Virion</location>
    </subcellularLocation>
</comment>
<dbReference type="RefSeq" id="WP_159372421.1">
    <property type="nucleotide sequence ID" value="NZ_CP047260.1"/>
</dbReference>
<gene>
    <name evidence="3" type="ORF">PMA4326_018125</name>
    <name evidence="4" type="ORF">PMA4326_026275</name>
</gene>
<reference evidence="3 5" key="1">
    <citation type="journal article" date="2011" name="PLoS Pathog.">
        <title>Dynamic evolution of pathogenicity revealed by sequencing and comparative genomics of 19 Pseudomonas syringae isolates.</title>
        <authorList>
            <person name="Baltrus D.A."/>
            <person name="Nishimura M.T."/>
            <person name="Romanchuk A."/>
            <person name="Chang J.H."/>
            <person name="Mukhtar M.S."/>
            <person name="Cherkis K."/>
            <person name="Roach J."/>
            <person name="Grant S.R."/>
            <person name="Jones C.D."/>
            <person name="Dangl J.L."/>
        </authorList>
    </citation>
    <scope>NUCLEOTIDE SEQUENCE [LARGE SCALE GENOMIC DNA]</scope>
    <source>
        <strain evidence="3 5">ES4326</strain>
    </source>
</reference>
<dbReference type="EMBL" id="CP047260">
    <property type="protein sequence ID" value="QHE99776.1"/>
    <property type="molecule type" value="Genomic_DNA"/>
</dbReference>
<dbReference type="Pfam" id="PF05065">
    <property type="entry name" value="Phage_capsid"/>
    <property type="match status" value="1"/>
</dbReference>
<accession>A0A8T8C4N0</accession>
<dbReference type="SUPFAM" id="SSF56563">
    <property type="entry name" value="Major capsid protein gp5"/>
    <property type="match status" value="1"/>
</dbReference>
<dbReference type="InterPro" id="IPR054612">
    <property type="entry name" value="Phage_capsid-like_C"/>
</dbReference>
<dbReference type="AlphaFoldDB" id="A0A8T8C4N0"/>
<reference evidence="3" key="2">
    <citation type="submission" date="2019-12" db="EMBL/GenBank/DDBJ databases">
        <title>A complete genome sequence for Pseudomonas syringae pv. maculicola ES4326.</title>
        <authorList>
            <person name="Baltrus D.A."/>
            <person name="Clark M."/>
        </authorList>
    </citation>
    <scope>NUCLEOTIDE SEQUENCE</scope>
    <source>
        <strain evidence="3">ES4326</strain>
    </source>
</reference>
<evidence type="ECO:0000313" key="4">
    <source>
        <dbReference type="EMBL" id="QHE99776.1"/>
    </source>
</evidence>
<evidence type="ECO:0000256" key="1">
    <source>
        <dbReference type="ARBA" id="ARBA00004328"/>
    </source>
</evidence>
<dbReference type="Gene3D" id="3.30.2320.10">
    <property type="entry name" value="hypothetical protein PF0899 domain"/>
    <property type="match status" value="1"/>
</dbReference>
<dbReference type="Gene3D" id="3.30.2400.10">
    <property type="entry name" value="Major capsid protein gp5"/>
    <property type="match status" value="1"/>
</dbReference>
<evidence type="ECO:0000259" key="2">
    <source>
        <dbReference type="Pfam" id="PF05065"/>
    </source>
</evidence>
<name>A0A8T8C4N0_PSEYM</name>
<dbReference type="NCBIfam" id="TIGR01554">
    <property type="entry name" value="major_cap_HK97"/>
    <property type="match status" value="1"/>
</dbReference>
<evidence type="ECO:0000313" key="5">
    <source>
        <dbReference type="Proteomes" id="UP000003811"/>
    </source>
</evidence>
<dbReference type="InterPro" id="IPR024455">
    <property type="entry name" value="Phage_capsid"/>
</dbReference>
<organism evidence="3 5">
    <name type="scientific">Pseudomonas syringae pv. maculicola str. ES4326</name>
    <dbReference type="NCBI Taxonomy" id="629265"/>
    <lineage>
        <taxon>Bacteria</taxon>
        <taxon>Pseudomonadati</taxon>
        <taxon>Pseudomonadota</taxon>
        <taxon>Gammaproteobacteria</taxon>
        <taxon>Pseudomonadales</taxon>
        <taxon>Pseudomonadaceae</taxon>
        <taxon>Pseudomonas</taxon>
    </lineage>
</organism>